<feature type="domain" description="Plastocyanin-like" evidence="3">
    <location>
        <begin position="424"/>
        <end position="452"/>
    </location>
</feature>
<evidence type="ECO:0000256" key="2">
    <source>
        <dbReference type="ARBA" id="ARBA00023002"/>
    </source>
</evidence>
<keyword evidence="1" id="KW-0479">Metal-binding</keyword>
<dbReference type="InterPro" id="IPR011707">
    <property type="entry name" value="Cu-oxidase-like_N"/>
</dbReference>
<feature type="domain" description="Plastocyanin-like" evidence="4">
    <location>
        <begin position="29"/>
        <end position="123"/>
    </location>
</feature>
<dbReference type="Proteomes" id="UP001596425">
    <property type="component" value="Unassembled WGS sequence"/>
</dbReference>
<dbReference type="PROSITE" id="PS00080">
    <property type="entry name" value="MULTICOPPER_OXIDASE2"/>
    <property type="match status" value="1"/>
</dbReference>
<organism evidence="5 6">
    <name type="scientific">Microbulbifer taiwanensis</name>
    <dbReference type="NCBI Taxonomy" id="986746"/>
    <lineage>
        <taxon>Bacteria</taxon>
        <taxon>Pseudomonadati</taxon>
        <taxon>Pseudomonadota</taxon>
        <taxon>Gammaproteobacteria</taxon>
        <taxon>Cellvibrionales</taxon>
        <taxon>Microbulbiferaceae</taxon>
        <taxon>Microbulbifer</taxon>
    </lineage>
</organism>
<dbReference type="Pfam" id="PF07731">
    <property type="entry name" value="Cu-oxidase_2"/>
    <property type="match status" value="2"/>
</dbReference>
<gene>
    <name evidence="5" type="ORF">ACFQBM_05640</name>
</gene>
<accession>A0ABW1YJ37</accession>
<keyword evidence="2" id="KW-0560">Oxidoreductase</keyword>
<dbReference type="SUPFAM" id="SSF49503">
    <property type="entry name" value="Cupredoxins"/>
    <property type="match status" value="3"/>
</dbReference>
<proteinExistence type="predicted"/>
<dbReference type="Gene3D" id="2.60.40.420">
    <property type="entry name" value="Cupredoxins - blue copper proteins"/>
    <property type="match status" value="3"/>
</dbReference>
<dbReference type="EMBL" id="JBHSVR010000001">
    <property type="protein sequence ID" value="MFC6632751.1"/>
    <property type="molecule type" value="Genomic_DNA"/>
</dbReference>
<comment type="caution">
    <text evidence="5">The sequence shown here is derived from an EMBL/GenBank/DDBJ whole genome shotgun (WGS) entry which is preliminary data.</text>
</comment>
<evidence type="ECO:0000313" key="6">
    <source>
        <dbReference type="Proteomes" id="UP001596425"/>
    </source>
</evidence>
<sequence>MYIQDSLHEFYPGRQSYAVSLSTLFHRCSYLGPTIRVKNGDLVEFSIANLRSEPVTNHWHGMHIPGAIDGGPHQMIQPGETWRFRMAVNQEAATNWYHDHTCEKTAEQVYFGHAGMFIIEDDNSEMLGLPNTYGVNDIPLILQDKLFDSAWEQQYYIEAGPVFWGDYIIANGTFNPYCRVAPGLIRFRVLNAGNNRQFGLHFRDGREFYVIAGDGGFLNNPVLVNKATVYPGERMEMVVDFSGDRGAVLDLLAETITANPADGLVDMQVMRILVNAGYPLFARVPSVLRREPIDWESAVANAPAASRSFRMSANEDSTEMYINDQAYDMHVVNESVPIGVPEVWEVSATGDHPFHVHGCSFLILDIDGKPPEMELRGWKDTVVLPLPDGNTNGRFFKAHILVEFNHPTYRYPDIESEAAVFNRDLDYHIPYMYHCHRLEHEDKGMMGQFTVYHETQ</sequence>
<dbReference type="PANTHER" id="PTHR48267">
    <property type="entry name" value="CUPREDOXIN SUPERFAMILY PROTEIN"/>
    <property type="match status" value="1"/>
</dbReference>
<protein>
    <submittedName>
        <fullName evidence="5">Multicopper oxidase family protein</fullName>
    </submittedName>
</protein>
<dbReference type="InterPro" id="IPR011706">
    <property type="entry name" value="Cu-oxidase_C"/>
</dbReference>
<name>A0ABW1YJ37_9GAMM</name>
<dbReference type="InterPro" id="IPR008972">
    <property type="entry name" value="Cupredoxin"/>
</dbReference>
<dbReference type="RefSeq" id="WP_193191918.1">
    <property type="nucleotide sequence ID" value="NZ_JACZFR010000025.1"/>
</dbReference>
<evidence type="ECO:0000259" key="4">
    <source>
        <dbReference type="Pfam" id="PF07732"/>
    </source>
</evidence>
<feature type="domain" description="Plastocyanin-like" evidence="3">
    <location>
        <begin position="309"/>
        <end position="392"/>
    </location>
</feature>
<keyword evidence="6" id="KW-1185">Reference proteome</keyword>
<dbReference type="InterPro" id="IPR045087">
    <property type="entry name" value="Cu-oxidase_fam"/>
</dbReference>
<evidence type="ECO:0000313" key="5">
    <source>
        <dbReference type="EMBL" id="MFC6632751.1"/>
    </source>
</evidence>
<dbReference type="Pfam" id="PF07732">
    <property type="entry name" value="Cu-oxidase_3"/>
    <property type="match status" value="1"/>
</dbReference>
<dbReference type="PANTHER" id="PTHR48267:SF1">
    <property type="entry name" value="BILIRUBIN OXIDASE"/>
    <property type="match status" value="1"/>
</dbReference>
<evidence type="ECO:0000259" key="3">
    <source>
        <dbReference type="Pfam" id="PF07731"/>
    </source>
</evidence>
<evidence type="ECO:0000256" key="1">
    <source>
        <dbReference type="ARBA" id="ARBA00022723"/>
    </source>
</evidence>
<dbReference type="InterPro" id="IPR002355">
    <property type="entry name" value="Cu_oxidase_Cu_BS"/>
</dbReference>
<reference evidence="6" key="1">
    <citation type="journal article" date="2019" name="Int. J. Syst. Evol. Microbiol.">
        <title>The Global Catalogue of Microorganisms (GCM) 10K type strain sequencing project: providing services to taxonomists for standard genome sequencing and annotation.</title>
        <authorList>
            <consortium name="The Broad Institute Genomics Platform"/>
            <consortium name="The Broad Institute Genome Sequencing Center for Infectious Disease"/>
            <person name="Wu L."/>
            <person name="Ma J."/>
        </authorList>
    </citation>
    <scope>NUCLEOTIDE SEQUENCE [LARGE SCALE GENOMIC DNA]</scope>
    <source>
        <strain evidence="6">CGMCC 1.13718</strain>
    </source>
</reference>